<accession>A0ABN7A9N1</accession>
<sequence length="69" mass="7630">MSQDCRLLCNNCQPSRHNSSLSLREMEIRKAKDGKVEVRNGNGFAFVGFRDHDADGDNLPPGREAVAQA</sequence>
<protein>
    <submittedName>
        <fullName evidence="1">Uncharacterized protein</fullName>
    </submittedName>
</protein>
<evidence type="ECO:0000313" key="2">
    <source>
        <dbReference type="Proteomes" id="UP001307889"/>
    </source>
</evidence>
<dbReference type="Proteomes" id="UP001307889">
    <property type="component" value="Chromosome 1"/>
</dbReference>
<proteinExistence type="predicted"/>
<keyword evidence="2" id="KW-1185">Reference proteome</keyword>
<organism evidence="1 2">
    <name type="scientific">Nesidiocoris tenuis</name>
    <dbReference type="NCBI Taxonomy" id="355587"/>
    <lineage>
        <taxon>Eukaryota</taxon>
        <taxon>Metazoa</taxon>
        <taxon>Ecdysozoa</taxon>
        <taxon>Arthropoda</taxon>
        <taxon>Hexapoda</taxon>
        <taxon>Insecta</taxon>
        <taxon>Pterygota</taxon>
        <taxon>Neoptera</taxon>
        <taxon>Paraneoptera</taxon>
        <taxon>Hemiptera</taxon>
        <taxon>Heteroptera</taxon>
        <taxon>Panheteroptera</taxon>
        <taxon>Cimicomorpha</taxon>
        <taxon>Miridae</taxon>
        <taxon>Dicyphina</taxon>
        <taxon>Nesidiocoris</taxon>
    </lineage>
</organism>
<name>A0ABN7A9N1_9HEMI</name>
<dbReference type="EMBL" id="AP028909">
    <property type="protein sequence ID" value="BES89022.1"/>
    <property type="molecule type" value="Genomic_DNA"/>
</dbReference>
<evidence type="ECO:0000313" key="1">
    <source>
        <dbReference type="EMBL" id="BES89022.1"/>
    </source>
</evidence>
<gene>
    <name evidence="1" type="ORF">NTJ_01830</name>
</gene>
<reference evidence="1 2" key="1">
    <citation type="submission" date="2023-09" db="EMBL/GenBank/DDBJ databases">
        <title>Nesidiocoris tenuis whole genome shotgun sequence.</title>
        <authorList>
            <person name="Shibata T."/>
            <person name="Shimoda M."/>
            <person name="Kobayashi T."/>
            <person name="Uehara T."/>
        </authorList>
    </citation>
    <scope>NUCLEOTIDE SEQUENCE [LARGE SCALE GENOMIC DNA]</scope>
    <source>
        <strain evidence="1 2">Japan</strain>
    </source>
</reference>